<dbReference type="InterPro" id="IPR051419">
    <property type="entry name" value="Lys/N-term_MeTrsfase_sf"/>
</dbReference>
<dbReference type="GO" id="GO:0008168">
    <property type="term" value="F:methyltransferase activity"/>
    <property type="evidence" value="ECO:0007669"/>
    <property type="project" value="UniProtKB-KW"/>
</dbReference>
<dbReference type="InterPro" id="IPR013216">
    <property type="entry name" value="Methyltransf_11"/>
</dbReference>
<dbReference type="Gene3D" id="3.40.50.150">
    <property type="entry name" value="Vaccinia Virus protein VP39"/>
    <property type="match status" value="2"/>
</dbReference>
<reference evidence="6" key="2">
    <citation type="submission" date="2018-07" db="EMBL/GenBank/DDBJ databases">
        <authorList>
            <person name="Mckenzie S.K."/>
            <person name="Kronauer D.J.C."/>
        </authorList>
    </citation>
    <scope>NUCLEOTIDE SEQUENCE</scope>
    <source>
        <strain evidence="6">Clonal line C1</strain>
    </source>
</reference>
<dbReference type="FunFam" id="3.40.50.150:FF:000110">
    <property type="entry name" value="methyltransferase-like protein 13 isoform X1"/>
    <property type="match status" value="1"/>
</dbReference>
<evidence type="ECO:0000256" key="2">
    <source>
        <dbReference type="ARBA" id="ARBA00022603"/>
    </source>
</evidence>
<dbReference type="PANTHER" id="PTHR12176:SF78">
    <property type="entry name" value="EEF1A LYSINE AND N-TERMINAL METHYLTRANSFERASE"/>
    <property type="match status" value="1"/>
</dbReference>
<dbReference type="GO" id="GO:0032259">
    <property type="term" value="P:methylation"/>
    <property type="evidence" value="ECO:0007669"/>
    <property type="project" value="UniProtKB-KW"/>
</dbReference>
<evidence type="ECO:0000313" key="6">
    <source>
        <dbReference type="EMBL" id="RLU27619.1"/>
    </source>
</evidence>
<dbReference type="Pfam" id="PF08241">
    <property type="entry name" value="Methyltransf_11"/>
    <property type="match status" value="1"/>
</dbReference>
<comment type="caution">
    <text evidence="6">The sequence shown here is derived from an EMBL/GenBank/DDBJ whole genome shotgun (WGS) entry which is preliminary data.</text>
</comment>
<reference evidence="6" key="1">
    <citation type="journal article" date="2018" name="Genome Res.">
        <title>The genomic architecture and molecular evolution of ant odorant receptors.</title>
        <authorList>
            <person name="McKenzie S.K."/>
            <person name="Kronauer D.J.C."/>
        </authorList>
    </citation>
    <scope>NUCLEOTIDE SEQUENCE [LARGE SCALE GENOMIC DNA]</scope>
    <source>
        <strain evidence="6">Clonal line C1</strain>
    </source>
</reference>
<evidence type="ECO:0000256" key="3">
    <source>
        <dbReference type="ARBA" id="ARBA00022679"/>
    </source>
</evidence>
<dbReference type="InterPro" id="IPR029063">
    <property type="entry name" value="SAM-dependent_MTases_sf"/>
</dbReference>
<organism evidence="6">
    <name type="scientific">Ooceraea biroi</name>
    <name type="common">Clonal raider ant</name>
    <name type="synonym">Cerapachys biroi</name>
    <dbReference type="NCBI Taxonomy" id="2015173"/>
    <lineage>
        <taxon>Eukaryota</taxon>
        <taxon>Metazoa</taxon>
        <taxon>Ecdysozoa</taxon>
        <taxon>Arthropoda</taxon>
        <taxon>Hexapoda</taxon>
        <taxon>Insecta</taxon>
        <taxon>Pterygota</taxon>
        <taxon>Neoptera</taxon>
        <taxon>Endopterygota</taxon>
        <taxon>Hymenoptera</taxon>
        <taxon>Apocrita</taxon>
        <taxon>Aculeata</taxon>
        <taxon>Formicoidea</taxon>
        <taxon>Formicidae</taxon>
        <taxon>Dorylinae</taxon>
        <taxon>Ooceraea</taxon>
    </lineage>
</organism>
<keyword evidence="2" id="KW-0489">Methyltransferase</keyword>
<dbReference type="OrthoDB" id="411785at2759"/>
<sequence>MSLLPKTHEEFSHVEYWDTFFKKRGKKAFEWYGEFPELCEILLKYIKRNDNILIAGCGNSTVGMSLYDADYKNITNIDISHTVIKQMHDINKTARPDLVYEHMDATQMTYPDEKFSVVLDKGTLDALMPDTKDTTIATIDKYFKEITRVLRNGGRYVCISLLQEHILRKLLSYFPASDFMFRISRCHGAESKARAEEGSSIPIFVIIATKFTKLPRKLLEIALVDGPPERLSSVDDMVSAVLSTQQSALVCNKLHKSNIADIGELSLDLHRPGDKHPRFTVYVIDRPCKRCSTRTYAAFIVPQGKETDWLFNTKEGRQEVLKSAGRDRLAIITLRREHTFESLDRVKDELAECVRDLAPADLCENYSIPFLSLGHIGTRTICYEGKSDMSGAFVVEDVKDEGNELRRLIFLNNPYVIQSEARLKEAKSRRGNTRKVVDFGFLACEYHVYMIGCVNAVMNTEAEDEILILGLGGGGLCMFLHHCFPKASIFLFAFLHVYLKITAVEIDNTILTVATQHFNLVLNDRMKVEIANGIQFVKDAAASGKKYKAILCDIDNKDTTVGISCPPKEFLEMSVLTAVAACLTENGLFILNLVSRDTSLKQKTTNDLNAVFLSIDHYTIQDKVNEIIVCSAEKYDQKKWRNKLKHAIADLDKQAVARKLFSFKDSVDIPMVVESLSVES</sequence>
<evidence type="ECO:0000259" key="5">
    <source>
        <dbReference type="Pfam" id="PF08241"/>
    </source>
</evidence>
<keyword evidence="3" id="KW-0808">Transferase</keyword>
<evidence type="ECO:0000256" key="4">
    <source>
        <dbReference type="ARBA" id="ARBA00023268"/>
    </source>
</evidence>
<accession>A0A3L8E6M4</accession>
<feature type="domain" description="Methyltransferase type 11" evidence="5">
    <location>
        <begin position="55"/>
        <end position="158"/>
    </location>
</feature>
<protein>
    <recommendedName>
        <fullName evidence="5">Methyltransferase type 11 domain-containing protein</fullName>
    </recommendedName>
</protein>
<dbReference type="SUPFAM" id="SSF53335">
    <property type="entry name" value="S-adenosyl-L-methionine-dependent methyltransferases"/>
    <property type="match status" value="2"/>
</dbReference>
<dbReference type="AlphaFoldDB" id="A0A3L8E6M4"/>
<comment type="similarity">
    <text evidence="1">Belongs to the methyltransferase superfamily.</text>
</comment>
<dbReference type="EMBL" id="QOIP01000001">
    <property type="protein sequence ID" value="RLU27619.1"/>
    <property type="molecule type" value="Genomic_DNA"/>
</dbReference>
<dbReference type="Pfam" id="PF01564">
    <property type="entry name" value="Spermine_synth"/>
    <property type="match status" value="1"/>
</dbReference>
<proteinExistence type="inferred from homology"/>
<name>A0A3L8E6M4_OOCBI</name>
<dbReference type="CDD" id="cd02440">
    <property type="entry name" value="AdoMet_MTases"/>
    <property type="match status" value="1"/>
</dbReference>
<dbReference type="Proteomes" id="UP000279307">
    <property type="component" value="Chromosome 1"/>
</dbReference>
<keyword evidence="4" id="KW-0511">Multifunctional enzyme</keyword>
<dbReference type="PANTHER" id="PTHR12176">
    <property type="entry name" value="SAM-DEPENDENT METHYLTRANSFERASE SUPERFAMILY PROTEIN"/>
    <property type="match status" value="1"/>
</dbReference>
<gene>
    <name evidence="6" type="ORF">DMN91_001423</name>
</gene>
<evidence type="ECO:0000256" key="1">
    <source>
        <dbReference type="ARBA" id="ARBA00008361"/>
    </source>
</evidence>